<dbReference type="GO" id="GO:0016787">
    <property type="term" value="F:hydrolase activity"/>
    <property type="evidence" value="ECO:0007669"/>
    <property type="project" value="InterPro"/>
</dbReference>
<feature type="domain" description="Helicase ATP-binding" evidence="1">
    <location>
        <begin position="1229"/>
        <end position="1402"/>
    </location>
</feature>
<keyword evidence="3" id="KW-0347">Helicase</keyword>
<protein>
    <submittedName>
        <fullName evidence="3">Superfamily II DNA or RNA helicase</fullName>
    </submittedName>
</protein>
<dbReference type="InterPro" id="IPR058210">
    <property type="entry name" value="SACS/Nov_dom"/>
</dbReference>
<dbReference type="SMART" id="SM00490">
    <property type="entry name" value="HELICc"/>
    <property type="match status" value="1"/>
</dbReference>
<dbReference type="PROSITE" id="PS51194">
    <property type="entry name" value="HELICASE_CTER"/>
    <property type="match status" value="1"/>
</dbReference>
<dbReference type="EMBL" id="JACHGT010000008">
    <property type="protein sequence ID" value="MBB6036187.1"/>
    <property type="molecule type" value="Genomic_DNA"/>
</dbReference>
<comment type="caution">
    <text evidence="3">The sequence shown here is derived from an EMBL/GenBank/DDBJ whole genome shotgun (WGS) entry which is preliminary data.</text>
</comment>
<dbReference type="PANTHER" id="PTHR47396">
    <property type="entry name" value="TYPE I RESTRICTION ENZYME ECOKI R PROTEIN"/>
    <property type="match status" value="1"/>
</dbReference>
<dbReference type="GO" id="GO:0003677">
    <property type="term" value="F:DNA binding"/>
    <property type="evidence" value="ECO:0007669"/>
    <property type="project" value="InterPro"/>
</dbReference>
<name>A0A841FSA1_9ACTN</name>
<dbReference type="Gene3D" id="3.40.50.300">
    <property type="entry name" value="P-loop containing nucleotide triphosphate hydrolases"/>
    <property type="match status" value="2"/>
</dbReference>
<keyword evidence="3" id="KW-0378">Hydrolase</keyword>
<evidence type="ECO:0000259" key="2">
    <source>
        <dbReference type="PROSITE" id="PS51194"/>
    </source>
</evidence>
<accession>A0A841FSA1</accession>
<evidence type="ECO:0000313" key="4">
    <source>
        <dbReference type="Proteomes" id="UP000548476"/>
    </source>
</evidence>
<dbReference type="GO" id="GO:0005829">
    <property type="term" value="C:cytosol"/>
    <property type="evidence" value="ECO:0007669"/>
    <property type="project" value="TreeGrafter"/>
</dbReference>
<dbReference type="NCBIfam" id="NF047352">
    <property type="entry name" value="P_loop_sacsin"/>
    <property type="match status" value="1"/>
</dbReference>
<dbReference type="Gene3D" id="3.30.565.10">
    <property type="entry name" value="Histidine kinase-like ATPase, C-terminal domain"/>
    <property type="match status" value="1"/>
</dbReference>
<reference evidence="3 4" key="1">
    <citation type="submission" date="2020-08" db="EMBL/GenBank/DDBJ databases">
        <title>Genomic Encyclopedia of Type Strains, Phase IV (KMG-IV): sequencing the most valuable type-strain genomes for metagenomic binning, comparative biology and taxonomic classification.</title>
        <authorList>
            <person name="Goeker M."/>
        </authorList>
    </citation>
    <scope>NUCLEOTIDE SEQUENCE [LARGE SCALE GENOMIC DNA]</scope>
    <source>
        <strain evidence="3 4">YIM 65646</strain>
    </source>
</reference>
<dbReference type="InterPro" id="IPR050742">
    <property type="entry name" value="Helicase_Restrict-Modif_Enz"/>
</dbReference>
<evidence type="ECO:0000259" key="1">
    <source>
        <dbReference type="PROSITE" id="PS51192"/>
    </source>
</evidence>
<dbReference type="InterPro" id="IPR014001">
    <property type="entry name" value="Helicase_ATP-bd"/>
</dbReference>
<dbReference type="GO" id="GO:0004386">
    <property type="term" value="F:helicase activity"/>
    <property type="evidence" value="ECO:0007669"/>
    <property type="project" value="UniProtKB-KW"/>
</dbReference>
<keyword evidence="3" id="KW-0067">ATP-binding</keyword>
<dbReference type="InterPro" id="IPR036890">
    <property type="entry name" value="HATPase_C_sf"/>
</dbReference>
<proteinExistence type="predicted"/>
<dbReference type="InterPro" id="IPR006935">
    <property type="entry name" value="Helicase/UvrB_N"/>
</dbReference>
<dbReference type="Pfam" id="PF00271">
    <property type="entry name" value="Helicase_C"/>
    <property type="match status" value="1"/>
</dbReference>
<dbReference type="PANTHER" id="PTHR47396:SF1">
    <property type="entry name" value="ATP-DEPENDENT HELICASE IRC3-RELATED"/>
    <property type="match status" value="1"/>
</dbReference>
<dbReference type="Pfam" id="PF25794">
    <property type="entry name" value="SACS"/>
    <property type="match status" value="1"/>
</dbReference>
<dbReference type="Proteomes" id="UP000548476">
    <property type="component" value="Unassembled WGS sequence"/>
</dbReference>
<dbReference type="SUPFAM" id="SSF55874">
    <property type="entry name" value="ATPase domain of HSP90 chaperone/DNA topoisomerase II/histidine kinase"/>
    <property type="match status" value="1"/>
</dbReference>
<dbReference type="GO" id="GO:0005524">
    <property type="term" value="F:ATP binding"/>
    <property type="evidence" value="ECO:0007669"/>
    <property type="project" value="InterPro"/>
</dbReference>
<dbReference type="InterPro" id="IPR001650">
    <property type="entry name" value="Helicase_C-like"/>
</dbReference>
<dbReference type="InterPro" id="IPR027417">
    <property type="entry name" value="P-loop_NTPase"/>
</dbReference>
<dbReference type="SUPFAM" id="SSF52540">
    <property type="entry name" value="P-loop containing nucleoside triphosphate hydrolases"/>
    <property type="match status" value="1"/>
</dbReference>
<dbReference type="RefSeq" id="WP_239122141.1">
    <property type="nucleotide sequence ID" value="NZ_BONT01000046.1"/>
</dbReference>
<sequence length="1614" mass="179527">MRWVMRRAVEGNRQSNFRSHLDADLAGVYSGLVGDWGGVAVTMKRAEWAPDAGMVGEVDDLFERAVDAYRANPNLITEHANHEESIRVGGYSNRTLLELVQNAADAMSGSDEHADGAGRVEIVLDLGHRTLYCANVGRPFSRSGLNTIAHAHLSGKRGDEIGRFGLGFKSVLAVTDSPQVFSRSIAFEFNSPESKAAIAAVDSTVKRLPVLRTATRIDAEAEFTEDPILAELAEWAVTIVRLPLASKLDNLTKEIKEFRSEFLLFVNAVREVKLRIVGAGADFVTSHVSRDLGDGRFRIERPGSDHDVWHVKNEMHAPSAKARAEVGEAVSRDQVKVTVAVPARFARLRVGEFWSYFPLQDRTSASALFNAPWSVNDDRTTLLENNYNREILVTLSEMFVGSLPKISSTDDPAAHLDYMPARGRETHSFGDEILCAFVPQIGVAKSLIPDATGIMRTPGELRPLDFAVGNEVEGRDHEAWIKSPNTGDDVPHWRCYANGQRVTRLRDLFVNSVSSAFSDRRSRDQSKALEHIPKRGVLSWLREWAEGADLGSAAKALDFVLMHPGIDHIGSAKVIPTTDGMRCLRDHSEVFLKRVDDVDIEGASFVDPGFLGLPTVEKKLSGRGFRNLDPLAILHARLARLSREPGDDELARFWDAVLDVPVAQARELVSRDATDRIKVPTCDGRWSLPRQVLDIDGLGESAPHRRLDRSRCVPQVAHEAGVVHTPVSAYSMEDEVHSGEYRQDVLEELNRRRGPGERAIERIEFDRIEGAGPFSVLLLLQEAQAPGRVREKWTVELLRLAEGNDWTCEDLDTAQTHRVDSPVRWAVRRAGLLNSTRGYRAPDKVVSASLVAYQDMLPLFRGERRIEDALSLPRELDQVPADVLREALESTLIPSHVKEHTLTRFVITAGTVAFPDCHPTLIPTRVGRGIEVRRPDTVYVATTAEQDEYLSSRQKPYLLATPDEATLLVEKIGCRRFEDSFSFSVSIEGQQEAEHVVDLYPGLRSMLNVDEVTNVTVAKAVHITKRVTTEGGVEDQSLDQHLEGLTFVVRADLDERRVLENLNETFDLRLTNADLSRVLQASVDHRLEVQREAARAASGDVERLTIFFGDDTLKENLPNGLWQALEDQALVDDSTSVAELFLTVYGSDSIKQLKDQFSIEGHPDVPKYWAGGPSTIAWLRKMGFGAEHAGRRDQRQDNEFVVPGAVRLDPLHTFQEHIGGQLRDVLTLQEANGRALKGMVELPTGAGKTRIATETVLRLFIDGRMDGTVLWIAQSIELCEQAVQTFKTVWRGLGDERPLTIGRLWEGNTVHEPDTEFSVIVATDAKLATLIDAPEYEWLSQASAVFIDEAHRAGGSTFYTGILRWLGVDGHSWERPLVGLSATPFKGNADNGEPTKTLAARFGNRRIKAFEGNAYQELSRLGVLARVRHEVLRGVDVALNPEEQRQVRSTRKLQSGVLDRIGRDQARMRALVNHILQQDRDWSILVFTPSVLSAQVLAATLRYRQVKAKAVSGQTGRQERREVIEKFKKREIQVLTNCDLLIQGFDAPGVQALYIARPTFSPSAYIQMAGRGLRGPANGGKEECLIVDVADNFGAINDILGYRDYEEHWLRRGA</sequence>
<evidence type="ECO:0000313" key="3">
    <source>
        <dbReference type="EMBL" id="MBB6036187.1"/>
    </source>
</evidence>
<dbReference type="Pfam" id="PF04851">
    <property type="entry name" value="ResIII"/>
    <property type="match status" value="1"/>
</dbReference>
<feature type="domain" description="Helicase C-terminal" evidence="2">
    <location>
        <begin position="1467"/>
        <end position="1614"/>
    </location>
</feature>
<dbReference type="SMART" id="SM00487">
    <property type="entry name" value="DEXDc"/>
    <property type="match status" value="1"/>
</dbReference>
<keyword evidence="4" id="KW-1185">Reference proteome</keyword>
<gene>
    <name evidence="3" type="ORF">HNR73_004055</name>
</gene>
<organism evidence="3 4">
    <name type="scientific">Phytomonospora endophytica</name>
    <dbReference type="NCBI Taxonomy" id="714109"/>
    <lineage>
        <taxon>Bacteria</taxon>
        <taxon>Bacillati</taxon>
        <taxon>Actinomycetota</taxon>
        <taxon>Actinomycetes</taxon>
        <taxon>Micromonosporales</taxon>
        <taxon>Micromonosporaceae</taxon>
        <taxon>Phytomonospora</taxon>
    </lineage>
</organism>
<keyword evidence="3" id="KW-0547">Nucleotide-binding</keyword>
<dbReference type="PROSITE" id="PS51192">
    <property type="entry name" value="HELICASE_ATP_BIND_1"/>
    <property type="match status" value="1"/>
</dbReference>